<accession>A0A382GNG0</accession>
<evidence type="ECO:0008006" key="2">
    <source>
        <dbReference type="Google" id="ProtNLM"/>
    </source>
</evidence>
<dbReference type="AlphaFoldDB" id="A0A382GNG0"/>
<name>A0A382GNG0_9ZZZZ</name>
<dbReference type="EMBL" id="UINC01056421">
    <property type="protein sequence ID" value="SVB76432.1"/>
    <property type="molecule type" value="Genomic_DNA"/>
</dbReference>
<proteinExistence type="predicted"/>
<gene>
    <name evidence="1" type="ORF">METZ01_LOCUS229286</name>
</gene>
<reference evidence="1" key="1">
    <citation type="submission" date="2018-05" db="EMBL/GenBank/DDBJ databases">
        <authorList>
            <person name="Lanie J.A."/>
            <person name="Ng W.-L."/>
            <person name="Kazmierczak K.M."/>
            <person name="Andrzejewski T.M."/>
            <person name="Davidsen T.M."/>
            <person name="Wayne K.J."/>
            <person name="Tettelin H."/>
            <person name="Glass J.I."/>
            <person name="Rusch D."/>
            <person name="Podicherti R."/>
            <person name="Tsui H.-C.T."/>
            <person name="Winkler M.E."/>
        </authorList>
    </citation>
    <scope>NUCLEOTIDE SEQUENCE</scope>
</reference>
<dbReference type="Pfam" id="PF11246">
    <property type="entry name" value="Phage_gp53"/>
    <property type="match status" value="1"/>
</dbReference>
<protein>
    <recommendedName>
        <fullName evidence="2">Baseplate wedge subunit</fullName>
    </recommendedName>
</protein>
<evidence type="ECO:0000313" key="1">
    <source>
        <dbReference type="EMBL" id="SVB76432.1"/>
    </source>
</evidence>
<sequence length="181" mass="20782">MAYFTYFPKIYYDVRGNTKQQQFDAVTNIMARVIIKSNSWKQSDDQPNEFIEAANGFVKYVIKDGDRPDTLADQFYDDAELHWVILYANGASMQQPWYDWPMTQYDLTKFVAKKYGSGNLNATNHYSADGFQVDSDAAGATIVTNFGHEQTLNDAKRPIRIIEQQYVSLVVDEFKSLMSSH</sequence>
<dbReference type="InterPro" id="IPR022607">
    <property type="entry name" value="Phage_T4_Gp53_baseplate_wedge"/>
</dbReference>
<organism evidence="1">
    <name type="scientific">marine metagenome</name>
    <dbReference type="NCBI Taxonomy" id="408172"/>
    <lineage>
        <taxon>unclassified sequences</taxon>
        <taxon>metagenomes</taxon>
        <taxon>ecological metagenomes</taxon>
    </lineage>
</organism>